<feature type="region of interest" description="Disordered" evidence="1">
    <location>
        <begin position="1"/>
        <end position="40"/>
    </location>
</feature>
<accession>A0AAD4MEK0</accession>
<organism evidence="2 3">
    <name type="scientific">Multifurca ochricompacta</name>
    <dbReference type="NCBI Taxonomy" id="376703"/>
    <lineage>
        <taxon>Eukaryota</taxon>
        <taxon>Fungi</taxon>
        <taxon>Dikarya</taxon>
        <taxon>Basidiomycota</taxon>
        <taxon>Agaricomycotina</taxon>
        <taxon>Agaricomycetes</taxon>
        <taxon>Russulales</taxon>
        <taxon>Russulaceae</taxon>
        <taxon>Multifurca</taxon>
    </lineage>
</organism>
<evidence type="ECO:0000256" key="1">
    <source>
        <dbReference type="SAM" id="MobiDB-lite"/>
    </source>
</evidence>
<evidence type="ECO:0000313" key="3">
    <source>
        <dbReference type="Proteomes" id="UP001203297"/>
    </source>
</evidence>
<protein>
    <submittedName>
        <fullName evidence="2">Uncharacterized protein</fullName>
    </submittedName>
</protein>
<dbReference type="PANTHER" id="PTHR34776">
    <property type="entry name" value="F17F16.3 PROTEIN"/>
    <property type="match status" value="1"/>
</dbReference>
<name>A0AAD4MEK0_9AGAM</name>
<comment type="caution">
    <text evidence="2">The sequence shown here is derived from an EMBL/GenBank/DDBJ whole genome shotgun (WGS) entry which is preliminary data.</text>
</comment>
<dbReference type="EMBL" id="WTXG01000001">
    <property type="protein sequence ID" value="KAI0308319.1"/>
    <property type="molecule type" value="Genomic_DNA"/>
</dbReference>
<reference evidence="2" key="1">
    <citation type="journal article" date="2022" name="New Phytol.">
        <title>Evolutionary transition to the ectomycorrhizal habit in the genomes of a hyperdiverse lineage of mushroom-forming fungi.</title>
        <authorList>
            <person name="Looney B."/>
            <person name="Miyauchi S."/>
            <person name="Morin E."/>
            <person name="Drula E."/>
            <person name="Courty P.E."/>
            <person name="Kohler A."/>
            <person name="Kuo A."/>
            <person name="LaButti K."/>
            <person name="Pangilinan J."/>
            <person name="Lipzen A."/>
            <person name="Riley R."/>
            <person name="Andreopoulos W."/>
            <person name="He G."/>
            <person name="Johnson J."/>
            <person name="Nolan M."/>
            <person name="Tritt A."/>
            <person name="Barry K.W."/>
            <person name="Grigoriev I.V."/>
            <person name="Nagy L.G."/>
            <person name="Hibbett D."/>
            <person name="Henrissat B."/>
            <person name="Matheny P.B."/>
            <person name="Labbe J."/>
            <person name="Martin F.M."/>
        </authorList>
    </citation>
    <scope>NUCLEOTIDE SEQUENCE</scope>
    <source>
        <strain evidence="2">BPL690</strain>
    </source>
</reference>
<sequence length="324" mass="35872">MERAQRNRSGSKRGTGSEVKNPEDDPKSEEDTQPDVRDAQMGGTIEYGHIYFFYRPKVKQDEVHIIDDVARFHMLLVPHPPGFATYTEGKRPENRRCMNTRFPRTRCKTRQNFHPLSIEKKQLPEPSKGGGTAGGRKETFLATVTVVGDDLTSLEKVSPGSKSDVGVYVVVNNELRVPSERSTHSGYCLSHPAEPDQPQKSLGLHTSPSRLKIHSHLLQAVGALGYRQRSAQSTRTGSWMISLEGAAKKGARIFRFASVESVELLEYEGAELLMMAARAGGEGLETSLGEGRGDGNKGVIDEVMRELHTDSVKFQAEPLEGQWI</sequence>
<dbReference type="AlphaFoldDB" id="A0AAD4MEK0"/>
<proteinExistence type="predicted"/>
<dbReference type="PANTHER" id="PTHR34776:SF1">
    <property type="entry name" value="F17F16.3 PROTEIN"/>
    <property type="match status" value="1"/>
</dbReference>
<keyword evidence="3" id="KW-1185">Reference proteome</keyword>
<gene>
    <name evidence="2" type="ORF">B0F90DRAFT_1807553</name>
</gene>
<evidence type="ECO:0000313" key="2">
    <source>
        <dbReference type="EMBL" id="KAI0308319.1"/>
    </source>
</evidence>
<dbReference type="Proteomes" id="UP001203297">
    <property type="component" value="Unassembled WGS sequence"/>
</dbReference>